<dbReference type="PROSITE" id="PS50893">
    <property type="entry name" value="ABC_TRANSPORTER_2"/>
    <property type="match status" value="1"/>
</dbReference>
<dbReference type="GO" id="GO:0005524">
    <property type="term" value="F:ATP binding"/>
    <property type="evidence" value="ECO:0007669"/>
    <property type="project" value="UniProtKB-KW"/>
</dbReference>
<name>A0A940P743_9ENTE</name>
<evidence type="ECO:0000256" key="1">
    <source>
        <dbReference type="ARBA" id="ARBA00022741"/>
    </source>
</evidence>
<dbReference type="Proteomes" id="UP000674938">
    <property type="component" value="Unassembled WGS sequence"/>
</dbReference>
<dbReference type="PANTHER" id="PTHR43582:SF2">
    <property type="entry name" value="LINEARMYCIN RESISTANCE ATP-BINDING PROTEIN LNRL"/>
    <property type="match status" value="1"/>
</dbReference>
<protein>
    <submittedName>
        <fullName evidence="4">ABC transporter ATP-binding protein</fullName>
    </submittedName>
</protein>
<evidence type="ECO:0000259" key="3">
    <source>
        <dbReference type="PROSITE" id="PS50893"/>
    </source>
</evidence>
<dbReference type="AlphaFoldDB" id="A0A940P743"/>
<dbReference type="InterPro" id="IPR027417">
    <property type="entry name" value="P-loop_NTPase"/>
</dbReference>
<dbReference type="EMBL" id="JAEEGA010000009">
    <property type="protein sequence ID" value="MBP1042290.1"/>
    <property type="molecule type" value="Genomic_DNA"/>
</dbReference>
<evidence type="ECO:0000313" key="4">
    <source>
        <dbReference type="EMBL" id="MBP1042290.1"/>
    </source>
</evidence>
<dbReference type="Pfam" id="PF00005">
    <property type="entry name" value="ABC_tran"/>
    <property type="match status" value="1"/>
</dbReference>
<accession>A0A940P743</accession>
<dbReference type="InterPro" id="IPR003439">
    <property type="entry name" value="ABC_transporter-like_ATP-bd"/>
</dbReference>
<sequence length="324" mass="36497">MYAIETDQISKTYASGLVALKDVTIQVKQGEVFCLLGQNGAGKSTLINILSTFFKATTGTVKLFGTPLTDQTIMALRSQVGTVSQQISVDTHLSLKENMLFQAALYDIPKEKAGQQLTELIDRFNLTDYLNYPVVSFSGGIKRRLDIALALMSSPKVLFLDEPTVGMDVQSRQAMWQMIQQIKSELMTTIFLTTHYLEEAEQLSDTICIMKDGRIITQDSQSNLKGYVSDQLIEFTFPTPTRAINSFEHFKQHFGKKVTLNARTIRLSKPERDLDYYLNWLLQEAIEVSGINRVSSTLEDVFLRLITEEGAEGDENQGHFKTDH</sequence>
<dbReference type="Gene3D" id="3.40.50.300">
    <property type="entry name" value="P-loop containing nucleotide triphosphate hydrolases"/>
    <property type="match status" value="1"/>
</dbReference>
<feature type="domain" description="ABC transporter" evidence="3">
    <location>
        <begin position="4"/>
        <end position="237"/>
    </location>
</feature>
<gene>
    <name evidence="4" type="ORF">I6N95_14820</name>
</gene>
<dbReference type="SUPFAM" id="SSF52540">
    <property type="entry name" value="P-loop containing nucleoside triphosphate hydrolases"/>
    <property type="match status" value="1"/>
</dbReference>
<keyword evidence="1" id="KW-0547">Nucleotide-binding</keyword>
<proteinExistence type="predicted"/>
<evidence type="ECO:0000313" key="5">
    <source>
        <dbReference type="Proteomes" id="UP000674938"/>
    </source>
</evidence>
<evidence type="ECO:0000256" key="2">
    <source>
        <dbReference type="ARBA" id="ARBA00022840"/>
    </source>
</evidence>
<dbReference type="InterPro" id="IPR003593">
    <property type="entry name" value="AAA+_ATPase"/>
</dbReference>
<keyword evidence="2 4" id="KW-0067">ATP-binding</keyword>
<dbReference type="GO" id="GO:0016887">
    <property type="term" value="F:ATP hydrolysis activity"/>
    <property type="evidence" value="ECO:0007669"/>
    <property type="project" value="InterPro"/>
</dbReference>
<reference evidence="4" key="1">
    <citation type="submission" date="2020-12" db="EMBL/GenBank/DDBJ databases">
        <title>Vagococcus allomyrinae sp. nov. and Enterococcus lavae sp. nov., isolated from the larvae of Allomyrina dichotoma.</title>
        <authorList>
            <person name="Lee S.D."/>
        </authorList>
    </citation>
    <scope>NUCLEOTIDE SEQUENCE</scope>
    <source>
        <strain evidence="4">BWB3-3</strain>
    </source>
</reference>
<dbReference type="SMART" id="SM00382">
    <property type="entry name" value="AAA"/>
    <property type="match status" value="1"/>
</dbReference>
<keyword evidence="5" id="KW-1185">Reference proteome</keyword>
<comment type="caution">
    <text evidence="4">The sequence shown here is derived from an EMBL/GenBank/DDBJ whole genome shotgun (WGS) entry which is preliminary data.</text>
</comment>
<dbReference type="RefSeq" id="WP_209529322.1">
    <property type="nucleotide sequence ID" value="NZ_JAEEGA010000009.1"/>
</dbReference>
<dbReference type="PANTHER" id="PTHR43582">
    <property type="entry name" value="LINEARMYCIN RESISTANCE ATP-BINDING PROTEIN LNRL"/>
    <property type="match status" value="1"/>
</dbReference>
<organism evidence="4 5">
    <name type="scientific">Vagococcus allomyrinae</name>
    <dbReference type="NCBI Taxonomy" id="2794353"/>
    <lineage>
        <taxon>Bacteria</taxon>
        <taxon>Bacillati</taxon>
        <taxon>Bacillota</taxon>
        <taxon>Bacilli</taxon>
        <taxon>Lactobacillales</taxon>
        <taxon>Enterococcaceae</taxon>
        <taxon>Vagococcus</taxon>
    </lineage>
</organism>